<protein>
    <submittedName>
        <fullName evidence="1">Uncharacterized protein</fullName>
    </submittedName>
</protein>
<sequence>MATATPSLTASQKTPTERYSMPPSTCGSSIAEVENETSVTNLAEVRAPDHGLHISPPNAEILTSAMEIADTDQGEWHDAKTSKKRKKNSSSSKSGDTVTNSPTTTVGLTVIFVPAVENQKITAISSLKLSVALEQLCPECICEIRPNSRLNLIAVDTRNGQTTRALLACTQICGLKVRAYEPVPRHFAVGVIKDVDTSLSDAEIEQHMRSPEGRVARIRRLGQSSIVKIAFSETTLPSFVYLGHVRHPVTPFKERPIQCRKCCGYGHREANCKRPPICSRCGEAHDDNDTCSGQEKCANCSQAHAATSSSCPKWQRESETRSYARKHAVDFRAARSAVSQQRETKQTAEIEQRPLHSQNTINETSNKQNPSAHDYAAALKKNQQKLMKGAPPSNDRKTRVLEPNGEKERPAAGQLLTQINMASGNAGIIIWQWNCRSFTGKKAVLQQHIRHAARKPDVILLQETLTDAPTLMGYREHVCTIEGRGLCTLVRKGLTFVDHELGGVQVEHSFVELIPTKHRKQSIFVLNVYSNPSNRRQRFRALLQKALKTAGSQTLIVGGDFNAAEAAWGEKPRTRHAGAHPTRLGNSATRDTTPDLTFVRNAGTANVTWSNTTVDLGSDHAIIEIHVPTPDRMQGSKRTFTWTDWEDFRKQRDRQQLHEAEEITDIEAWSRELVEDAKASTKTIETDVDTDKMDSRLAHLIEAKNSILARWTKQRLNRRLRKKVAELNRSIEEHCRTLNRQQWDEMCNAVDGQLHNGKAWSLLKHLLDATNTKSHQRDHLARLIHKEIGERGKDVVAARLRARYLPETPTAQHGPYKGEPNEELDRDFSVEEIRTALHELNSRSAPGPDGVSNRALKNLDDRSMEQLTDYINTCWRQGSLPRQWKTAKMILIPKPGKPPSLDNLRPISLTSCVGKVMEHALLNRWQVYLEQKGIYPPSLIGFRQHLGTQDAMLQLKHQVLDNKTRGTRAILGLDLESAFDKVVHSAILRQISQRNLGLRTYNYVKDFLTNRRAVLVAKDLQLEEQTLGSAGTPQGSVISPTLFNLVMIGVAEKLQDIEDVRHTIYADDITLWVHSGSDGHIESTLQSAIDAIEAHLQGTGLRCSPKKSELLLYRPAQRGKLKARRNCEEINLRTSDGTTIPIVPKIRVLGMIIEATGHNGGTITRLVHKTSNATRLLKRITNRRSGMREQNLTRLIHSFVVCHIAYVAAFHNWYRKEEDKINVLIRRVYKIALGLPESTSTDRLFQLGIHNTLNEIAEAQRTSQLERLSGTNAGRRILENLGIGYHTQQGHKVTIPVAIRQTIRVDPIPRNVHPEYNRGRREARAKALLNAHSNNVGTRFVDAAEYERGSRFAVTVVDSDGKTKISASVTCERAEEAEEIAVALALTDPACKTVLCDSRQVIRNFAKGRISLRAARIISQRQVHREPEPPTRLLWFPAHVGEVSEEHRNGNETAHARARELTNRTGDGRPWYSNKDRMTSYNEITKAFRLARRTLPPPSDKLDRAQAVALRQLQTRTYPNPAQYHRMFPEIYTTNTCKVCRKEVATLTHMLWDCTKDPHGANSGTLPPRLSAALCSPSLDDQLWAVQQACEAVKRQDFDAPRRAKRTSGNAPKRVT</sequence>
<dbReference type="EMBL" id="JABSTQ010011487">
    <property type="protein sequence ID" value="KAG0410798.1"/>
    <property type="molecule type" value="Genomic_DNA"/>
</dbReference>
<dbReference type="Proteomes" id="UP000805193">
    <property type="component" value="Unassembled WGS sequence"/>
</dbReference>
<reference evidence="1 2" key="1">
    <citation type="journal article" date="2020" name="Cell">
        <title>Large-Scale Comparative Analyses of Tick Genomes Elucidate Their Genetic Diversity and Vector Capacities.</title>
        <authorList>
            <consortium name="Tick Genome and Microbiome Consortium (TIGMIC)"/>
            <person name="Jia N."/>
            <person name="Wang J."/>
            <person name="Shi W."/>
            <person name="Du L."/>
            <person name="Sun Y."/>
            <person name="Zhan W."/>
            <person name="Jiang J.F."/>
            <person name="Wang Q."/>
            <person name="Zhang B."/>
            <person name="Ji P."/>
            <person name="Bell-Sakyi L."/>
            <person name="Cui X.M."/>
            <person name="Yuan T.T."/>
            <person name="Jiang B.G."/>
            <person name="Yang W.F."/>
            <person name="Lam T.T."/>
            <person name="Chang Q.C."/>
            <person name="Ding S.J."/>
            <person name="Wang X.J."/>
            <person name="Zhu J.G."/>
            <person name="Ruan X.D."/>
            <person name="Zhao L."/>
            <person name="Wei J.T."/>
            <person name="Ye R.Z."/>
            <person name="Que T.C."/>
            <person name="Du C.H."/>
            <person name="Zhou Y.H."/>
            <person name="Cheng J.X."/>
            <person name="Dai P.F."/>
            <person name="Guo W.B."/>
            <person name="Han X.H."/>
            <person name="Huang E.J."/>
            <person name="Li L.F."/>
            <person name="Wei W."/>
            <person name="Gao Y.C."/>
            <person name="Liu J.Z."/>
            <person name="Shao H.Z."/>
            <person name="Wang X."/>
            <person name="Wang C.C."/>
            <person name="Yang T.C."/>
            <person name="Huo Q.B."/>
            <person name="Li W."/>
            <person name="Chen H.Y."/>
            <person name="Chen S.E."/>
            <person name="Zhou L.G."/>
            <person name="Ni X.B."/>
            <person name="Tian J.H."/>
            <person name="Sheng Y."/>
            <person name="Liu T."/>
            <person name="Pan Y.S."/>
            <person name="Xia L.Y."/>
            <person name="Li J."/>
            <person name="Zhao F."/>
            <person name="Cao W.C."/>
        </authorList>
    </citation>
    <scope>NUCLEOTIDE SEQUENCE [LARGE SCALE GENOMIC DNA]</scope>
    <source>
        <strain evidence="1">Iper-2018</strain>
    </source>
</reference>
<organism evidence="1 2">
    <name type="scientific">Ixodes persulcatus</name>
    <name type="common">Taiga tick</name>
    <dbReference type="NCBI Taxonomy" id="34615"/>
    <lineage>
        <taxon>Eukaryota</taxon>
        <taxon>Metazoa</taxon>
        <taxon>Ecdysozoa</taxon>
        <taxon>Arthropoda</taxon>
        <taxon>Chelicerata</taxon>
        <taxon>Arachnida</taxon>
        <taxon>Acari</taxon>
        <taxon>Parasitiformes</taxon>
        <taxon>Ixodida</taxon>
        <taxon>Ixodoidea</taxon>
        <taxon>Ixodidae</taxon>
        <taxon>Ixodinae</taxon>
        <taxon>Ixodes</taxon>
    </lineage>
</organism>
<evidence type="ECO:0000313" key="2">
    <source>
        <dbReference type="Proteomes" id="UP000805193"/>
    </source>
</evidence>
<keyword evidence="2" id="KW-1185">Reference proteome</keyword>
<evidence type="ECO:0000313" key="1">
    <source>
        <dbReference type="EMBL" id="KAG0410798.1"/>
    </source>
</evidence>
<proteinExistence type="predicted"/>
<name>A0AC60NUH3_IXOPE</name>
<accession>A0AC60NUH3</accession>
<comment type="caution">
    <text evidence="1">The sequence shown here is derived from an EMBL/GenBank/DDBJ whole genome shotgun (WGS) entry which is preliminary data.</text>
</comment>
<gene>
    <name evidence="1" type="ORF">HPB47_012073</name>
</gene>